<comment type="caution">
    <text evidence="1">The sequence shown here is derived from an EMBL/GenBank/DDBJ whole genome shotgun (WGS) entry which is preliminary data.</text>
</comment>
<reference evidence="1 2" key="1">
    <citation type="journal article" date="2014" name="Genome Announc.">
        <title>Draft Genome Sequence of Xylella fastidiosa Pear Leaf Scorch Strain in Taiwan.</title>
        <authorList>
            <person name="Su C.C."/>
            <person name="Deng W.L."/>
            <person name="Jan F.J."/>
            <person name="Chang C.J."/>
            <person name="Huang H."/>
            <person name="Chen J."/>
        </authorList>
    </citation>
    <scope>NUCLEOTIDE SEQUENCE [LARGE SCALE GENOMIC DNA]</scope>
    <source>
        <strain evidence="1 2">PLS229</strain>
    </source>
</reference>
<dbReference type="Proteomes" id="UP000020406">
    <property type="component" value="Unassembled WGS sequence"/>
</dbReference>
<evidence type="ECO:0000313" key="2">
    <source>
        <dbReference type="Proteomes" id="UP000020406"/>
    </source>
</evidence>
<dbReference type="AlphaFoldDB" id="Z9JHE6"/>
<protein>
    <submittedName>
        <fullName evidence="1">Uncharacterized protein</fullName>
    </submittedName>
</protein>
<dbReference type="EMBL" id="JDSQ01000020">
    <property type="protein sequence ID" value="EWS77428.1"/>
    <property type="molecule type" value="Genomic_DNA"/>
</dbReference>
<proteinExistence type="predicted"/>
<gene>
    <name evidence="1" type="ORF">AF72_10800</name>
</gene>
<accession>Z9JHE6</accession>
<dbReference type="RefSeq" id="WP_232125726.1">
    <property type="nucleotide sequence ID" value="NZ_JAJPPQ010000001.1"/>
</dbReference>
<sequence>MASLLKPFVARLRADCVCFFLSFPRDYVQLENVMLEIAIIFLRIVAAGVRGAA</sequence>
<evidence type="ECO:0000313" key="1">
    <source>
        <dbReference type="EMBL" id="EWS77428.1"/>
    </source>
</evidence>
<dbReference type="STRING" id="1444770.AF72_10800"/>
<name>Z9JHE6_9GAMM</name>
<organism evidence="1 2">
    <name type="scientific">Xylella taiwanensis</name>
    <dbReference type="NCBI Taxonomy" id="1444770"/>
    <lineage>
        <taxon>Bacteria</taxon>
        <taxon>Pseudomonadati</taxon>
        <taxon>Pseudomonadota</taxon>
        <taxon>Gammaproteobacteria</taxon>
        <taxon>Lysobacterales</taxon>
        <taxon>Lysobacteraceae</taxon>
        <taxon>Xylella</taxon>
    </lineage>
</organism>
<dbReference type="PATRIC" id="fig|1444770.3.peg.2555"/>